<evidence type="ECO:0000313" key="1">
    <source>
        <dbReference type="EMBL" id="GAG76796.1"/>
    </source>
</evidence>
<dbReference type="AlphaFoldDB" id="X1BXB3"/>
<name>X1BXB3_9ZZZZ</name>
<organism evidence="1">
    <name type="scientific">marine sediment metagenome</name>
    <dbReference type="NCBI Taxonomy" id="412755"/>
    <lineage>
        <taxon>unclassified sequences</taxon>
        <taxon>metagenomes</taxon>
        <taxon>ecological metagenomes</taxon>
    </lineage>
</organism>
<feature type="non-terminal residue" evidence="1">
    <location>
        <position position="57"/>
    </location>
</feature>
<dbReference type="EMBL" id="BART01018676">
    <property type="protein sequence ID" value="GAG76796.1"/>
    <property type="molecule type" value="Genomic_DNA"/>
</dbReference>
<reference evidence="1" key="1">
    <citation type="journal article" date="2014" name="Front. Microbiol.">
        <title>High frequency of phylogenetically diverse reductive dehalogenase-homologous genes in deep subseafloor sedimentary metagenomes.</title>
        <authorList>
            <person name="Kawai M."/>
            <person name="Futagami T."/>
            <person name="Toyoda A."/>
            <person name="Takaki Y."/>
            <person name="Nishi S."/>
            <person name="Hori S."/>
            <person name="Arai W."/>
            <person name="Tsubouchi T."/>
            <person name="Morono Y."/>
            <person name="Uchiyama I."/>
            <person name="Ito T."/>
            <person name="Fujiyama A."/>
            <person name="Inagaki F."/>
            <person name="Takami H."/>
        </authorList>
    </citation>
    <scope>NUCLEOTIDE SEQUENCE</scope>
    <source>
        <strain evidence="1">Expedition CK06-06</strain>
    </source>
</reference>
<sequence>MTAIDVSHSGPVEKSDHVNVSYYQDGKVKKIKAKTVVVSIGGWVARNIVSDMPERIA</sequence>
<gene>
    <name evidence="1" type="ORF">S01H4_35183</name>
</gene>
<protein>
    <recommendedName>
        <fullName evidence="2">FAD dependent oxidoreductase domain-containing protein</fullName>
    </recommendedName>
</protein>
<accession>X1BXB3</accession>
<evidence type="ECO:0008006" key="2">
    <source>
        <dbReference type="Google" id="ProtNLM"/>
    </source>
</evidence>
<comment type="caution">
    <text evidence="1">The sequence shown here is derived from an EMBL/GenBank/DDBJ whole genome shotgun (WGS) entry which is preliminary data.</text>
</comment>
<proteinExistence type="predicted"/>